<gene>
    <name evidence="7" type="ORF">VV02_13655</name>
</gene>
<dbReference type="InterPro" id="IPR036259">
    <property type="entry name" value="MFS_trans_sf"/>
</dbReference>
<dbReference type="RefSeq" id="WP_052592228.1">
    <property type="nucleotide sequence ID" value="NZ_CP011112.1"/>
</dbReference>
<dbReference type="InterPro" id="IPR020846">
    <property type="entry name" value="MFS_dom"/>
</dbReference>
<evidence type="ECO:0000256" key="5">
    <source>
        <dbReference type="SAM" id="Phobius"/>
    </source>
</evidence>
<keyword evidence="2 5" id="KW-0812">Transmembrane</keyword>
<sequence>MTLAPYRRVLARPRARQILLLGLLLRIPIFGTGVLLTLHVVEHLGRSWKEAGLLSAMATLAIAISGPWRGRLIDRYGLRRVVAPSLFVTGAAWAVAPFVGYGMLMLLATVGGLFVIPIFTVARQGVIAAVPADERRTALSVDGVAVELAYMSGPAVAVWAGTQWGTAPTLLVVQMCAVAGGVVLWWLNPPMREEADVEAVEVPRSSWLRPRFVALCLTAAASTVVLVGSEVAVVAALREWGQETQLGLVFAAWGLGSIIGGIAYGAMSRGRSPYVLLAGLALVTAPMALAGSAFTVAALGLLAGLLCAPTITAGVEAVTRVVPTAARGEAMGWHGSCMTIGSAIGAPVAGLMIDSTGYRSAILVVALVGLLVALGGGAAALVARRERRPLELAA</sequence>
<organism evidence="7 8">
    <name type="scientific">Luteipulveratus mongoliensis</name>
    <dbReference type="NCBI Taxonomy" id="571913"/>
    <lineage>
        <taxon>Bacteria</taxon>
        <taxon>Bacillati</taxon>
        <taxon>Actinomycetota</taxon>
        <taxon>Actinomycetes</taxon>
        <taxon>Micrococcales</taxon>
        <taxon>Dermacoccaceae</taxon>
        <taxon>Luteipulveratus</taxon>
    </lineage>
</organism>
<accession>A0A0K1JIX8</accession>
<name>A0A0K1JIX8_9MICO</name>
<dbReference type="PANTHER" id="PTHR23542">
    <property type="match status" value="1"/>
</dbReference>
<evidence type="ECO:0000313" key="8">
    <source>
        <dbReference type="Proteomes" id="UP000066480"/>
    </source>
</evidence>
<dbReference type="GO" id="GO:0005886">
    <property type="term" value="C:plasma membrane"/>
    <property type="evidence" value="ECO:0007669"/>
    <property type="project" value="UniProtKB-SubCell"/>
</dbReference>
<feature type="transmembrane region" description="Helical" evidence="5">
    <location>
        <begin position="81"/>
        <end position="99"/>
    </location>
</feature>
<feature type="transmembrane region" description="Helical" evidence="5">
    <location>
        <begin position="105"/>
        <end position="126"/>
    </location>
</feature>
<dbReference type="PATRIC" id="fig|571913.6.peg.2777"/>
<dbReference type="KEGG" id="lmoi:VV02_13655"/>
<dbReference type="EMBL" id="CP011112">
    <property type="protein sequence ID" value="AKU16667.1"/>
    <property type="molecule type" value="Genomic_DNA"/>
</dbReference>
<keyword evidence="3 5" id="KW-1133">Transmembrane helix</keyword>
<feature type="domain" description="Major facilitator superfamily (MFS) profile" evidence="6">
    <location>
        <begin position="169"/>
        <end position="394"/>
    </location>
</feature>
<dbReference type="PANTHER" id="PTHR23542:SF1">
    <property type="entry name" value="MAJOR FACILITATOR SUPERFAMILY (MFS) PROFILE DOMAIN-CONTAINING PROTEIN"/>
    <property type="match status" value="1"/>
</dbReference>
<feature type="transmembrane region" description="Helical" evidence="5">
    <location>
        <begin position="138"/>
        <end position="161"/>
    </location>
</feature>
<dbReference type="Pfam" id="PF07690">
    <property type="entry name" value="MFS_1"/>
    <property type="match status" value="2"/>
</dbReference>
<dbReference type="Proteomes" id="UP000066480">
    <property type="component" value="Chromosome"/>
</dbReference>
<evidence type="ECO:0000256" key="4">
    <source>
        <dbReference type="ARBA" id="ARBA00023136"/>
    </source>
</evidence>
<feature type="transmembrane region" description="Helical" evidence="5">
    <location>
        <begin position="359"/>
        <end position="383"/>
    </location>
</feature>
<dbReference type="OrthoDB" id="4229605at2"/>
<evidence type="ECO:0000256" key="1">
    <source>
        <dbReference type="ARBA" id="ARBA00004651"/>
    </source>
</evidence>
<dbReference type="InterPro" id="IPR011701">
    <property type="entry name" value="MFS"/>
</dbReference>
<dbReference type="GO" id="GO:0022857">
    <property type="term" value="F:transmembrane transporter activity"/>
    <property type="evidence" value="ECO:0007669"/>
    <property type="project" value="InterPro"/>
</dbReference>
<evidence type="ECO:0000313" key="7">
    <source>
        <dbReference type="EMBL" id="AKU16667.1"/>
    </source>
</evidence>
<evidence type="ECO:0000259" key="6">
    <source>
        <dbReference type="PROSITE" id="PS50850"/>
    </source>
</evidence>
<proteinExistence type="predicted"/>
<feature type="transmembrane region" description="Helical" evidence="5">
    <location>
        <begin position="167"/>
        <end position="187"/>
    </location>
</feature>
<feature type="transmembrane region" description="Helical" evidence="5">
    <location>
        <begin position="51"/>
        <end position="69"/>
    </location>
</feature>
<keyword evidence="4 5" id="KW-0472">Membrane</keyword>
<dbReference type="STRING" id="571913.VV02_13655"/>
<comment type="subcellular location">
    <subcellularLocation>
        <location evidence="1">Cell membrane</location>
        <topology evidence="1">Multi-pass membrane protein</topology>
    </subcellularLocation>
</comment>
<feature type="transmembrane region" description="Helical" evidence="5">
    <location>
        <begin position="18"/>
        <end position="39"/>
    </location>
</feature>
<keyword evidence="8" id="KW-1185">Reference proteome</keyword>
<dbReference type="SUPFAM" id="SSF103473">
    <property type="entry name" value="MFS general substrate transporter"/>
    <property type="match status" value="1"/>
</dbReference>
<feature type="transmembrane region" description="Helical" evidence="5">
    <location>
        <begin position="248"/>
        <end position="267"/>
    </location>
</feature>
<protein>
    <submittedName>
        <fullName evidence="7">Permease</fullName>
    </submittedName>
</protein>
<dbReference type="PROSITE" id="PS50850">
    <property type="entry name" value="MFS"/>
    <property type="match status" value="1"/>
</dbReference>
<dbReference type="Gene3D" id="1.20.1250.20">
    <property type="entry name" value="MFS general substrate transporter like domains"/>
    <property type="match status" value="2"/>
</dbReference>
<feature type="transmembrane region" description="Helical" evidence="5">
    <location>
        <begin position="300"/>
        <end position="319"/>
    </location>
</feature>
<feature type="transmembrane region" description="Helical" evidence="5">
    <location>
        <begin position="212"/>
        <end position="236"/>
    </location>
</feature>
<feature type="transmembrane region" description="Helical" evidence="5">
    <location>
        <begin position="274"/>
        <end position="294"/>
    </location>
</feature>
<reference evidence="7 8" key="1">
    <citation type="submission" date="2015-03" db="EMBL/GenBank/DDBJ databases">
        <title>Luteipulveratus halotolerans sp. nov., a novel actinobacterium (Dermacoccaceae) from Sarawak, Malaysia.</title>
        <authorList>
            <person name="Juboi H."/>
            <person name="Basik A."/>
            <person name="Shamsul S.S."/>
            <person name="Arnold P."/>
            <person name="Schmitt E.K."/>
            <person name="Sanglier J.-J."/>
            <person name="Yeo T."/>
        </authorList>
    </citation>
    <scope>NUCLEOTIDE SEQUENCE [LARGE SCALE GENOMIC DNA]</scope>
    <source>
        <strain evidence="7 8">MN07-A0370</strain>
    </source>
</reference>
<evidence type="ECO:0000256" key="2">
    <source>
        <dbReference type="ARBA" id="ARBA00022692"/>
    </source>
</evidence>
<evidence type="ECO:0000256" key="3">
    <source>
        <dbReference type="ARBA" id="ARBA00022989"/>
    </source>
</evidence>
<dbReference type="AlphaFoldDB" id="A0A0K1JIX8"/>
<feature type="transmembrane region" description="Helical" evidence="5">
    <location>
        <begin position="331"/>
        <end position="353"/>
    </location>
</feature>